<dbReference type="AlphaFoldDB" id="A0A6A1WGB8"/>
<keyword evidence="3" id="KW-0732">Signal</keyword>
<dbReference type="Gene3D" id="3.80.10.10">
    <property type="entry name" value="Ribonuclease Inhibitor"/>
    <property type="match status" value="1"/>
</dbReference>
<evidence type="ECO:0000256" key="6">
    <source>
        <dbReference type="ARBA" id="ARBA00023180"/>
    </source>
</evidence>
<keyword evidence="5 7" id="KW-0472">Membrane</keyword>
<evidence type="ECO:0000256" key="3">
    <source>
        <dbReference type="ARBA" id="ARBA00022729"/>
    </source>
</evidence>
<keyword evidence="7" id="KW-0812">Transmembrane</keyword>
<dbReference type="InterPro" id="IPR001611">
    <property type="entry name" value="Leu-rich_rpt"/>
</dbReference>
<evidence type="ECO:0000256" key="2">
    <source>
        <dbReference type="ARBA" id="ARBA00022614"/>
    </source>
</evidence>
<keyword evidence="6" id="KW-0325">Glycoprotein</keyword>
<dbReference type="Proteomes" id="UP000516437">
    <property type="component" value="Chromosome 2"/>
</dbReference>
<keyword evidence="2" id="KW-0433">Leucine-rich repeat</keyword>
<comment type="subcellular location">
    <subcellularLocation>
        <location evidence="1">Membrane</location>
    </subcellularLocation>
</comment>
<dbReference type="PANTHER" id="PTHR48065:SF5">
    <property type="entry name" value="RECEPTOR-LIKE PROTEIN CF-9 HOMOLOG"/>
    <property type="match status" value="1"/>
</dbReference>
<evidence type="ECO:0000313" key="9">
    <source>
        <dbReference type="Proteomes" id="UP000516437"/>
    </source>
</evidence>
<keyword evidence="7" id="KW-1133">Transmembrane helix</keyword>
<evidence type="ECO:0000256" key="1">
    <source>
        <dbReference type="ARBA" id="ARBA00004370"/>
    </source>
</evidence>
<dbReference type="EMBL" id="RXIC02000020">
    <property type="protein sequence ID" value="KAB1223416.1"/>
    <property type="molecule type" value="Genomic_DNA"/>
</dbReference>
<protein>
    <submittedName>
        <fullName evidence="8">Receptor-like protein 12</fullName>
    </submittedName>
</protein>
<dbReference type="GO" id="GO:0016020">
    <property type="term" value="C:membrane"/>
    <property type="evidence" value="ECO:0007669"/>
    <property type="project" value="UniProtKB-SubCell"/>
</dbReference>
<dbReference type="Pfam" id="PF00560">
    <property type="entry name" value="LRR_1"/>
    <property type="match status" value="3"/>
</dbReference>
<gene>
    <name evidence="8" type="ORF">CJ030_MR2G012413</name>
</gene>
<sequence length="251" mass="28342">MDDGGSVQPDILQVGIGQVGEKLVNFRIAVIVSIKGHVVDLVNVLTVFTSIDFSCNNFDGPLPEELGGLKLLHLLNLSHNVFTSKIPPSLGKLTCLESLDLSTNKLTGKIPLELADGLIFLSVLNLSFNQLTGHVLLAKQFATFSETSYEGNKGLRGFPLKNKCRDEESPSPSPTFKRIDHSKSRVVANWNYISVELGYIFGFGIVIGPLVFWKKWRIWYYRHIDNICFQIFPRCYLKKEYHRRGVQRSRE</sequence>
<feature type="transmembrane region" description="Helical" evidence="7">
    <location>
        <begin position="190"/>
        <end position="213"/>
    </location>
</feature>
<keyword evidence="4" id="KW-0677">Repeat</keyword>
<comment type="caution">
    <text evidence="8">The sequence shown here is derived from an EMBL/GenBank/DDBJ whole genome shotgun (WGS) entry which is preliminary data.</text>
</comment>
<accession>A0A6A1WGB8</accession>
<proteinExistence type="predicted"/>
<dbReference type="FunFam" id="3.80.10.10:FF:000041">
    <property type="entry name" value="LRR receptor-like serine/threonine-protein kinase ERECTA"/>
    <property type="match status" value="1"/>
</dbReference>
<evidence type="ECO:0000256" key="4">
    <source>
        <dbReference type="ARBA" id="ARBA00022737"/>
    </source>
</evidence>
<name>A0A6A1WGB8_9ROSI</name>
<keyword evidence="8" id="KW-0675">Receptor</keyword>
<dbReference type="SUPFAM" id="SSF52058">
    <property type="entry name" value="L domain-like"/>
    <property type="match status" value="1"/>
</dbReference>
<evidence type="ECO:0000256" key="7">
    <source>
        <dbReference type="SAM" id="Phobius"/>
    </source>
</evidence>
<reference evidence="8 9" key="1">
    <citation type="journal article" date="2019" name="Plant Biotechnol. J.">
        <title>The red bayberry genome and genetic basis of sex determination.</title>
        <authorList>
            <person name="Jia H.M."/>
            <person name="Jia H.J."/>
            <person name="Cai Q.L."/>
            <person name="Wang Y."/>
            <person name="Zhao H.B."/>
            <person name="Yang W.F."/>
            <person name="Wang G.Y."/>
            <person name="Li Y.H."/>
            <person name="Zhan D.L."/>
            <person name="Shen Y.T."/>
            <person name="Niu Q.F."/>
            <person name="Chang L."/>
            <person name="Qiu J."/>
            <person name="Zhao L."/>
            <person name="Xie H.B."/>
            <person name="Fu W.Y."/>
            <person name="Jin J."/>
            <person name="Li X.W."/>
            <person name="Jiao Y."/>
            <person name="Zhou C.C."/>
            <person name="Tu T."/>
            <person name="Chai C.Y."/>
            <person name="Gao J.L."/>
            <person name="Fan L.J."/>
            <person name="van de Weg E."/>
            <person name="Wang J.Y."/>
            <person name="Gao Z.S."/>
        </authorList>
    </citation>
    <scope>NUCLEOTIDE SEQUENCE [LARGE SCALE GENOMIC DNA]</scope>
    <source>
        <tissue evidence="8">Leaves</tissue>
    </source>
</reference>
<evidence type="ECO:0000313" key="8">
    <source>
        <dbReference type="EMBL" id="KAB1223416.1"/>
    </source>
</evidence>
<dbReference type="PRINTS" id="PR00019">
    <property type="entry name" value="LEURICHRPT"/>
</dbReference>
<keyword evidence="9" id="KW-1185">Reference proteome</keyword>
<evidence type="ECO:0000256" key="5">
    <source>
        <dbReference type="ARBA" id="ARBA00023136"/>
    </source>
</evidence>
<dbReference type="PANTHER" id="PTHR48065">
    <property type="entry name" value="OS10G0469600 PROTEIN"/>
    <property type="match status" value="1"/>
</dbReference>
<dbReference type="OrthoDB" id="1733076at2759"/>
<organism evidence="8 9">
    <name type="scientific">Morella rubra</name>
    <name type="common">Chinese bayberry</name>
    <dbReference type="NCBI Taxonomy" id="262757"/>
    <lineage>
        <taxon>Eukaryota</taxon>
        <taxon>Viridiplantae</taxon>
        <taxon>Streptophyta</taxon>
        <taxon>Embryophyta</taxon>
        <taxon>Tracheophyta</taxon>
        <taxon>Spermatophyta</taxon>
        <taxon>Magnoliopsida</taxon>
        <taxon>eudicotyledons</taxon>
        <taxon>Gunneridae</taxon>
        <taxon>Pentapetalae</taxon>
        <taxon>rosids</taxon>
        <taxon>fabids</taxon>
        <taxon>Fagales</taxon>
        <taxon>Myricaceae</taxon>
        <taxon>Morella</taxon>
    </lineage>
</organism>
<dbReference type="InterPro" id="IPR032675">
    <property type="entry name" value="LRR_dom_sf"/>
</dbReference>